<proteinExistence type="predicted"/>
<evidence type="ECO:0000313" key="2">
    <source>
        <dbReference type="Proteomes" id="UP000219335"/>
    </source>
</evidence>
<evidence type="ECO:0000313" key="1">
    <source>
        <dbReference type="EMBL" id="SOD23018.1"/>
    </source>
</evidence>
<organism evidence="1 2">
    <name type="scientific">Nitrosomonas ureae</name>
    <dbReference type="NCBI Taxonomy" id="44577"/>
    <lineage>
        <taxon>Bacteria</taxon>
        <taxon>Pseudomonadati</taxon>
        <taxon>Pseudomonadota</taxon>
        <taxon>Betaproteobacteria</taxon>
        <taxon>Nitrosomonadales</taxon>
        <taxon>Nitrosomonadaceae</taxon>
        <taxon>Nitrosomonas</taxon>
    </lineage>
</organism>
<gene>
    <name evidence="1" type="ORF">SAMN06297164_3653</name>
</gene>
<name>A0A286AM98_9PROT</name>
<dbReference type="EMBL" id="OCMU01000005">
    <property type="protein sequence ID" value="SOD23018.1"/>
    <property type="molecule type" value="Genomic_DNA"/>
</dbReference>
<protein>
    <submittedName>
        <fullName evidence="1">Uncharacterized protein</fullName>
    </submittedName>
</protein>
<accession>A0A286AM98</accession>
<reference evidence="1 2" key="1">
    <citation type="submission" date="2017-09" db="EMBL/GenBank/DDBJ databases">
        <authorList>
            <person name="Ehlers B."/>
            <person name="Leendertz F.H."/>
        </authorList>
    </citation>
    <scope>NUCLEOTIDE SEQUENCE [LARGE SCALE GENOMIC DNA]</scope>
    <source>
        <strain evidence="1 2">Nm42</strain>
    </source>
</reference>
<dbReference type="Proteomes" id="UP000219335">
    <property type="component" value="Unassembled WGS sequence"/>
</dbReference>
<sequence length="51" mass="5763">MCERPSTQKILAAKELELDVTKKELYGGFGAAYLNKYIDRRILGGLFGREV</sequence>
<dbReference type="AlphaFoldDB" id="A0A286AM98"/>